<dbReference type="EC" id="3.3.2.1" evidence="3"/>
<dbReference type="GO" id="GO:0008908">
    <property type="term" value="F:isochorismatase activity"/>
    <property type="evidence" value="ECO:0007669"/>
    <property type="project" value="UniProtKB-EC"/>
</dbReference>
<reference evidence="3" key="1">
    <citation type="submission" date="2018-06" db="EMBL/GenBank/DDBJ databases">
        <authorList>
            <person name="Zhirakovskaya E."/>
        </authorList>
    </citation>
    <scope>NUCLEOTIDE SEQUENCE</scope>
</reference>
<dbReference type="InterPro" id="IPR050272">
    <property type="entry name" value="Isochorismatase-like_hydrls"/>
</dbReference>
<dbReference type="SUPFAM" id="SSF52499">
    <property type="entry name" value="Isochorismatase-like hydrolases"/>
    <property type="match status" value="1"/>
</dbReference>
<protein>
    <submittedName>
        <fullName evidence="3">Isochorismatase</fullName>
        <ecNumber evidence="3">3.3.2.1</ecNumber>
    </submittedName>
</protein>
<gene>
    <name evidence="3" type="ORF">MNBD_GAMMA12-3352</name>
</gene>
<dbReference type="PANTHER" id="PTHR43540:SF1">
    <property type="entry name" value="ISOCHORISMATASE HYDROLASE"/>
    <property type="match status" value="1"/>
</dbReference>
<sequence length="184" mass="20403">MDQTALILIDIQNDYFQNGALELKGSQQAATQAALLLMEFREKRLPVIHIQHETLQIESGFLIAGTTGQRIHSSVTPLSNELCLTKHFPNAFWKTELEKYLISIEVNHLVIAGMMTHMCVSTTCRAAMERGFDTTIIQDACATQALELNGNEISSTTVHNTALAELTMFAQISHLAGYIANQRV</sequence>
<evidence type="ECO:0000259" key="2">
    <source>
        <dbReference type="Pfam" id="PF00857"/>
    </source>
</evidence>
<keyword evidence="1 3" id="KW-0378">Hydrolase</keyword>
<dbReference type="EMBL" id="UOFL01000043">
    <property type="protein sequence ID" value="VAW73410.1"/>
    <property type="molecule type" value="Genomic_DNA"/>
</dbReference>
<dbReference type="CDD" id="cd01014">
    <property type="entry name" value="nicotinamidase_related"/>
    <property type="match status" value="1"/>
</dbReference>
<name>A0A3B0Y9B0_9ZZZZ</name>
<dbReference type="Pfam" id="PF00857">
    <property type="entry name" value="Isochorismatase"/>
    <property type="match status" value="1"/>
</dbReference>
<evidence type="ECO:0000313" key="3">
    <source>
        <dbReference type="EMBL" id="VAW73410.1"/>
    </source>
</evidence>
<dbReference type="InterPro" id="IPR000868">
    <property type="entry name" value="Isochorismatase-like_dom"/>
</dbReference>
<accession>A0A3B0Y9B0</accession>
<dbReference type="AlphaFoldDB" id="A0A3B0Y9B0"/>
<dbReference type="InterPro" id="IPR036380">
    <property type="entry name" value="Isochorismatase-like_sf"/>
</dbReference>
<proteinExistence type="predicted"/>
<feature type="domain" description="Isochorismatase-like" evidence="2">
    <location>
        <begin position="4"/>
        <end position="148"/>
    </location>
</feature>
<organism evidence="3">
    <name type="scientific">hydrothermal vent metagenome</name>
    <dbReference type="NCBI Taxonomy" id="652676"/>
    <lineage>
        <taxon>unclassified sequences</taxon>
        <taxon>metagenomes</taxon>
        <taxon>ecological metagenomes</taxon>
    </lineage>
</organism>
<evidence type="ECO:0000256" key="1">
    <source>
        <dbReference type="ARBA" id="ARBA00022801"/>
    </source>
</evidence>
<dbReference type="PANTHER" id="PTHR43540">
    <property type="entry name" value="PEROXYUREIDOACRYLATE/UREIDOACRYLATE AMIDOHYDROLASE-RELATED"/>
    <property type="match status" value="1"/>
</dbReference>
<dbReference type="Gene3D" id="3.40.50.850">
    <property type="entry name" value="Isochorismatase-like"/>
    <property type="match status" value="1"/>
</dbReference>